<dbReference type="PANTHER" id="PTHR47477:SF8">
    <property type="entry name" value="TNF RECEPTOR-ASSOCIATED FACTOR HOMOLOG 1A"/>
    <property type="match status" value="1"/>
</dbReference>
<dbReference type="Pfam" id="PF22486">
    <property type="entry name" value="MATH_2"/>
    <property type="match status" value="2"/>
</dbReference>
<evidence type="ECO:0000313" key="3">
    <source>
        <dbReference type="EMBL" id="PPS10753.1"/>
    </source>
</evidence>
<dbReference type="InterPro" id="IPR055327">
    <property type="entry name" value="TRAF1A/B"/>
</dbReference>
<feature type="compositionally biased region" description="Polar residues" evidence="1">
    <location>
        <begin position="31"/>
        <end position="40"/>
    </location>
</feature>
<reference evidence="3 4" key="1">
    <citation type="submission" date="2015-01" db="EMBL/GenBank/DDBJ databases">
        <title>Genome of allotetraploid Gossypium barbadense reveals genomic plasticity and fiber elongation in cotton evolution.</title>
        <authorList>
            <person name="Chen X."/>
            <person name="Liu X."/>
            <person name="Zhao B."/>
            <person name="Zheng H."/>
            <person name="Hu Y."/>
            <person name="Lu G."/>
            <person name="Yang C."/>
            <person name="Chen J."/>
            <person name="Shan C."/>
            <person name="Zhang L."/>
            <person name="Zhou Y."/>
            <person name="Wang L."/>
            <person name="Guo W."/>
            <person name="Bai Y."/>
            <person name="Ruan J."/>
            <person name="Shangguan X."/>
            <person name="Mao Y."/>
            <person name="Jiang J."/>
            <person name="Zhu Y."/>
            <person name="Lei J."/>
            <person name="Kang H."/>
            <person name="Chen S."/>
            <person name="He X."/>
            <person name="Wang R."/>
            <person name="Wang Y."/>
            <person name="Chen J."/>
            <person name="Wang L."/>
            <person name="Yu S."/>
            <person name="Wang B."/>
            <person name="Wei J."/>
            <person name="Song S."/>
            <person name="Lu X."/>
            <person name="Gao Z."/>
            <person name="Gu W."/>
            <person name="Deng X."/>
            <person name="Ma D."/>
            <person name="Wang S."/>
            <person name="Liang W."/>
            <person name="Fang L."/>
            <person name="Cai C."/>
            <person name="Zhu X."/>
            <person name="Zhou B."/>
            <person name="Zhang Y."/>
            <person name="Chen Z."/>
            <person name="Xu S."/>
            <person name="Zhu R."/>
            <person name="Wang S."/>
            <person name="Zhang T."/>
            <person name="Zhao G."/>
        </authorList>
    </citation>
    <scope>NUCLEOTIDE SEQUENCE [LARGE SCALE GENOMIC DNA]</scope>
    <source>
        <strain evidence="4">cv. Xinhai21</strain>
        <tissue evidence="3">Leaf</tissue>
    </source>
</reference>
<name>A0A2P5Y584_GOSBA</name>
<dbReference type="Proteomes" id="UP000239757">
    <property type="component" value="Unassembled WGS sequence"/>
</dbReference>
<gene>
    <name evidence="3" type="ORF">GOBAR_AA09875</name>
</gene>
<feature type="region of interest" description="Disordered" evidence="1">
    <location>
        <begin position="470"/>
        <end position="502"/>
    </location>
</feature>
<protein>
    <recommendedName>
        <fullName evidence="2">MATH domain-containing protein</fullName>
    </recommendedName>
</protein>
<feature type="region of interest" description="Disordered" evidence="1">
    <location>
        <begin position="1"/>
        <end position="49"/>
    </location>
</feature>
<dbReference type="PROSITE" id="PS50144">
    <property type="entry name" value="MATH"/>
    <property type="match status" value="1"/>
</dbReference>
<evidence type="ECO:0000259" key="2">
    <source>
        <dbReference type="PROSITE" id="PS50144"/>
    </source>
</evidence>
<evidence type="ECO:0000256" key="1">
    <source>
        <dbReference type="SAM" id="MobiDB-lite"/>
    </source>
</evidence>
<feature type="region of interest" description="Disordered" evidence="1">
    <location>
        <begin position="377"/>
        <end position="414"/>
    </location>
</feature>
<dbReference type="SUPFAM" id="SSF49599">
    <property type="entry name" value="TRAF domain-like"/>
    <property type="match status" value="1"/>
</dbReference>
<dbReference type="InterPro" id="IPR002083">
    <property type="entry name" value="MATH/TRAF_dom"/>
</dbReference>
<feature type="compositionally biased region" description="Basic residues" evidence="1">
    <location>
        <begin position="390"/>
        <end position="407"/>
    </location>
</feature>
<dbReference type="OrthoDB" id="660257at2759"/>
<evidence type="ECO:0000313" key="4">
    <source>
        <dbReference type="Proteomes" id="UP000239757"/>
    </source>
</evidence>
<dbReference type="CDD" id="cd00121">
    <property type="entry name" value="MATH"/>
    <property type="match status" value="1"/>
</dbReference>
<feature type="domain" description="MATH" evidence="2">
    <location>
        <begin position="85"/>
        <end position="186"/>
    </location>
</feature>
<dbReference type="PANTHER" id="PTHR47477">
    <property type="entry name" value="TNF RECEPTOR-ASSOCIATED FACTOR HOMOLOG 1A"/>
    <property type="match status" value="1"/>
</dbReference>
<dbReference type="EMBL" id="KZ663682">
    <property type="protein sequence ID" value="PPS10753.1"/>
    <property type="molecule type" value="Genomic_DNA"/>
</dbReference>
<dbReference type="Gene3D" id="2.60.210.10">
    <property type="entry name" value="Apoptosis, Tumor Necrosis Factor Receptor Associated Protein 2, Chain A"/>
    <property type="match status" value="2"/>
</dbReference>
<accession>A0A2P5Y584</accession>
<dbReference type="InterPro" id="IPR008974">
    <property type="entry name" value="TRAF-like"/>
</dbReference>
<dbReference type="AlphaFoldDB" id="A0A2P5Y584"/>
<proteinExistence type="predicted"/>
<sequence length="502" mass="57973">MAGVSTEEFGVGRSVEGVSRSGEALVEWRSSEQVENGTPSTSPPFWDSDDDDDGGVLLNPFHVRFNALYSFEYEFVCWLKPSELYGKYTWKIENFSQINKRELRSNAFEVGSYKWDLHFYSKTGWGHFAQFTIAVVNKDPKKSKYSDTLHRFWKKEHDWGWKKFMELSKVYDGFIESDTLIIKAQVQVIKEKADHPFRCLDCRYRRELVRVYLTNVEQICRRFLDERRQMLGRLIEDKARWLSFRAFWLGIDQNTRHGMSKEKTDVILKVVVKHFFTEKEVTSTLVMDSLYSGLKALKGQSKSKKVKSKDGNSGEDLNKDSIERDERRLTELGRRTVEIFVLAHIFNKIEVAYQEAIALRRQEELIREEAALLAESEQQAKQGASEKEKKSKKKQAKQKRNNRKSKDKGREEKAIVAIQEKHQEGQPEYGKEASMMVDQQPVCEKADVLGNVSDVSDSVDGAIEVFPHDSVDKEASPVNCDTDTLEIHPPIESSRLRNSSLP</sequence>
<organism evidence="3 4">
    <name type="scientific">Gossypium barbadense</name>
    <name type="common">Sea Island cotton</name>
    <name type="synonym">Hibiscus barbadensis</name>
    <dbReference type="NCBI Taxonomy" id="3634"/>
    <lineage>
        <taxon>Eukaryota</taxon>
        <taxon>Viridiplantae</taxon>
        <taxon>Streptophyta</taxon>
        <taxon>Embryophyta</taxon>
        <taxon>Tracheophyta</taxon>
        <taxon>Spermatophyta</taxon>
        <taxon>Magnoliopsida</taxon>
        <taxon>eudicotyledons</taxon>
        <taxon>Gunneridae</taxon>
        <taxon>Pentapetalae</taxon>
        <taxon>rosids</taxon>
        <taxon>malvids</taxon>
        <taxon>Malvales</taxon>
        <taxon>Malvaceae</taxon>
        <taxon>Malvoideae</taxon>
        <taxon>Gossypium</taxon>
    </lineage>
</organism>